<reference evidence="2" key="1">
    <citation type="journal article" date="2014" name="Environ. Microbiol.">
        <title>Comparative genomics of the marine bacterial genus Glaciecola reveals the high degree of genomic diversity and genomic characteristic for cold adaptation.</title>
        <authorList>
            <person name="Qin Q.L."/>
            <person name="Xie B.B."/>
            <person name="Yu Y."/>
            <person name="Shu Y.L."/>
            <person name="Rong J.C."/>
            <person name="Zhang Y.J."/>
            <person name="Zhao D.L."/>
            <person name="Chen X.L."/>
            <person name="Zhang X.Y."/>
            <person name="Chen B."/>
            <person name="Zhou B.C."/>
            <person name="Zhang Y.Z."/>
        </authorList>
    </citation>
    <scope>NUCLEOTIDE SEQUENCE [LARGE SCALE GENOMIC DNA]</scope>
    <source>
        <strain evidence="2">ACAM 615</strain>
    </source>
</reference>
<dbReference type="Gene3D" id="3.90.420.10">
    <property type="entry name" value="Oxidoreductase, molybdopterin-binding domain"/>
    <property type="match status" value="1"/>
</dbReference>
<dbReference type="OrthoDB" id="9795587at2"/>
<accession>K6YYF8</accession>
<proteinExistence type="predicted"/>
<dbReference type="STRING" id="1121922.GCA_000428905_03087"/>
<protein>
    <submittedName>
        <fullName evidence="1">Uncharacterized protein</fullName>
    </submittedName>
</protein>
<keyword evidence="2" id="KW-1185">Reference proteome</keyword>
<dbReference type="InterPro" id="IPR036374">
    <property type="entry name" value="OxRdtase_Mopterin-bd_sf"/>
</dbReference>
<name>K6YYF8_9ALTE</name>
<comment type="caution">
    <text evidence="1">The sequence shown here is derived from an EMBL/GenBank/DDBJ whole genome shotgun (WGS) entry which is preliminary data.</text>
</comment>
<evidence type="ECO:0000313" key="2">
    <source>
        <dbReference type="Proteomes" id="UP000006251"/>
    </source>
</evidence>
<dbReference type="AlphaFoldDB" id="K6YYF8"/>
<gene>
    <name evidence="1" type="ORF">GPAL_2140</name>
</gene>
<dbReference type="SUPFAM" id="SSF56524">
    <property type="entry name" value="Oxidoreductase molybdopterin-binding domain"/>
    <property type="match status" value="1"/>
</dbReference>
<sequence length="56" mass="6353">MVIPWVGFSLANILKKTQPLSIAKYVTFQTLYDPKQMPGQRSRFTGGSVDYPYLEA</sequence>
<organism evidence="1 2">
    <name type="scientific">Brumicola pallidula DSM 14239 = ACAM 615</name>
    <dbReference type="NCBI Taxonomy" id="1121922"/>
    <lineage>
        <taxon>Bacteria</taxon>
        <taxon>Pseudomonadati</taxon>
        <taxon>Pseudomonadota</taxon>
        <taxon>Gammaproteobacteria</taxon>
        <taxon>Alteromonadales</taxon>
        <taxon>Alteromonadaceae</taxon>
        <taxon>Brumicola</taxon>
    </lineage>
</organism>
<dbReference type="EMBL" id="BAEQ01000038">
    <property type="protein sequence ID" value="GAC29001.1"/>
    <property type="molecule type" value="Genomic_DNA"/>
</dbReference>
<dbReference type="Proteomes" id="UP000006251">
    <property type="component" value="Unassembled WGS sequence"/>
</dbReference>
<evidence type="ECO:0000313" key="1">
    <source>
        <dbReference type="EMBL" id="GAC29001.1"/>
    </source>
</evidence>